<dbReference type="InterPro" id="IPR016163">
    <property type="entry name" value="Ald_DH_C"/>
</dbReference>
<dbReference type="Proteomes" id="UP000186905">
    <property type="component" value="Unassembled WGS sequence"/>
</dbReference>
<name>A0A1Q9GXC0_9GAMM</name>
<evidence type="ECO:0000313" key="5">
    <source>
        <dbReference type="Proteomes" id="UP000186905"/>
    </source>
</evidence>
<sequence length="557" mass="58689">MTLDKDLQSIQAARELLKQAKQAQAQFAQFSQEKVDSIVAHIAAEAARNAEELAKLAHEETGFGRWQDKVLKNTFASTKVHEHIKPLKTVGIISDDPVNKVMEVGVPLGVITALVPSTNPTSTIFYKTLIALKAGNAIIFSPHPNAKACSQKAIELVKRAAMEAGAPAGIVDGVTLLTMEATKELMHSKDVSLILATGGEGMVRAAYASGTPTISGGPGNGPAFIERTADIKQAVSDIITSKTFDNGVICASEQSIIAERCIYEQVHQELLAQGAYFMNEQESQQLANILLRPNGMINPVIVGKCALSLAEIAGFSVPANTKVLISRQDSVSHQNPYSREKLCPVLGLYIEEDWRSACDRVVELLTNEGMGHTLVIHTQNQDIVRQFALEKPVFRMLVNTPAALGGIGATTNLIPALTLGCGALGGGSSSDNVGPMNLLNVRKVGYGVCNIDDLRQPEASIAPAAQLAQPVQAAPVTAPAVAASAPASIFEDTRFTGGPAPVAAPAATTSADDRFGCGVPAPACNDAGTGVGSDASRDITEENVERIIKQVMGRMAS</sequence>
<keyword evidence="5" id="KW-1185">Reference proteome</keyword>
<dbReference type="Gene3D" id="3.40.605.10">
    <property type="entry name" value="Aldehyde Dehydrogenase, Chain A, domain 1"/>
    <property type="match status" value="1"/>
</dbReference>
<evidence type="ECO:0000259" key="3">
    <source>
        <dbReference type="Pfam" id="PF00171"/>
    </source>
</evidence>
<gene>
    <name evidence="4" type="ORF">BIT28_01015</name>
</gene>
<comment type="caution">
    <text evidence="4">The sequence shown here is derived from an EMBL/GenBank/DDBJ whole genome shotgun (WGS) entry which is preliminary data.</text>
</comment>
<dbReference type="NCBIfam" id="TIGR02518">
    <property type="entry name" value="EutH_ACDH"/>
    <property type="match status" value="1"/>
</dbReference>
<dbReference type="PANTHER" id="PTHR11699">
    <property type="entry name" value="ALDEHYDE DEHYDROGENASE-RELATED"/>
    <property type="match status" value="1"/>
</dbReference>
<dbReference type="RefSeq" id="WP_217696616.1">
    <property type="nucleotide sequence ID" value="NZ_MJIL01000048.1"/>
</dbReference>
<dbReference type="CDD" id="cd07122">
    <property type="entry name" value="ALDH_F20_ACDH"/>
    <property type="match status" value="1"/>
</dbReference>
<dbReference type="Gene3D" id="3.40.309.10">
    <property type="entry name" value="Aldehyde Dehydrogenase, Chain A, domain 2"/>
    <property type="match status" value="1"/>
</dbReference>
<organism evidence="4 5">
    <name type="scientific">Photobacterium proteolyticum</name>
    <dbReference type="NCBI Taxonomy" id="1903952"/>
    <lineage>
        <taxon>Bacteria</taxon>
        <taxon>Pseudomonadati</taxon>
        <taxon>Pseudomonadota</taxon>
        <taxon>Gammaproteobacteria</taxon>
        <taxon>Vibrionales</taxon>
        <taxon>Vibrionaceae</taxon>
        <taxon>Photobacterium</taxon>
    </lineage>
</organism>
<feature type="coiled-coil region" evidence="2">
    <location>
        <begin position="3"/>
        <end position="33"/>
    </location>
</feature>
<dbReference type="InterPro" id="IPR013357">
    <property type="entry name" value="Acetaldehyde_DH_acetylating"/>
</dbReference>
<dbReference type="InterPro" id="IPR016161">
    <property type="entry name" value="Ald_DH/histidinol_DH"/>
</dbReference>
<dbReference type="GO" id="GO:0016620">
    <property type="term" value="F:oxidoreductase activity, acting on the aldehyde or oxo group of donors, NAD or NADP as acceptor"/>
    <property type="evidence" value="ECO:0007669"/>
    <property type="project" value="InterPro"/>
</dbReference>
<protein>
    <submittedName>
        <fullName evidence="4">Acetaldehyde dehydrogenase (Acetylating)</fullName>
    </submittedName>
</protein>
<proteinExistence type="predicted"/>
<keyword evidence="2" id="KW-0175">Coiled coil</keyword>
<accession>A0A1Q9GXC0</accession>
<dbReference type="EMBL" id="MJIL01000048">
    <property type="protein sequence ID" value="OLQ79862.1"/>
    <property type="molecule type" value="Genomic_DNA"/>
</dbReference>
<evidence type="ECO:0000313" key="4">
    <source>
        <dbReference type="EMBL" id="OLQ79862.1"/>
    </source>
</evidence>
<dbReference type="SUPFAM" id="SSF53720">
    <property type="entry name" value="ALDH-like"/>
    <property type="match status" value="1"/>
</dbReference>
<keyword evidence="1" id="KW-0560">Oxidoreductase</keyword>
<evidence type="ECO:0000256" key="2">
    <source>
        <dbReference type="SAM" id="Coils"/>
    </source>
</evidence>
<reference evidence="4 5" key="1">
    <citation type="submission" date="2016-09" db="EMBL/GenBank/DDBJ databases">
        <title>Photobacterium proteolyticum sp. nov. a protease producing bacterium isolated from ocean sediments of Laizhou Bay.</title>
        <authorList>
            <person name="Li Y."/>
        </authorList>
    </citation>
    <scope>NUCLEOTIDE SEQUENCE [LARGE SCALE GENOMIC DNA]</scope>
    <source>
        <strain evidence="4 5">13-12</strain>
    </source>
</reference>
<feature type="domain" description="Aldehyde dehydrogenase" evidence="3">
    <location>
        <begin position="12"/>
        <end position="273"/>
    </location>
</feature>
<dbReference type="STRING" id="1903952.BIT28_01015"/>
<dbReference type="Pfam" id="PF00171">
    <property type="entry name" value="Aldedh"/>
    <property type="match status" value="1"/>
</dbReference>
<dbReference type="InterPro" id="IPR015590">
    <property type="entry name" value="Aldehyde_DH_dom"/>
</dbReference>
<evidence type="ECO:0000256" key="1">
    <source>
        <dbReference type="ARBA" id="ARBA00023002"/>
    </source>
</evidence>
<dbReference type="AlphaFoldDB" id="A0A1Q9GXC0"/>
<dbReference type="InterPro" id="IPR016162">
    <property type="entry name" value="Ald_DH_N"/>
</dbReference>